<feature type="compositionally biased region" description="Basic and acidic residues" evidence="1">
    <location>
        <begin position="1"/>
        <end position="17"/>
    </location>
</feature>
<evidence type="ECO:0000256" key="1">
    <source>
        <dbReference type="SAM" id="MobiDB-lite"/>
    </source>
</evidence>
<dbReference type="EMBL" id="AMZH03009835">
    <property type="protein sequence ID" value="RRT55977.1"/>
    <property type="molecule type" value="Genomic_DNA"/>
</dbReference>
<dbReference type="PANTHER" id="PTHR34065">
    <property type="entry name" value="CELL DIVISION CONTROL PROTEIN 14"/>
    <property type="match status" value="1"/>
</dbReference>
<dbReference type="Proteomes" id="UP000287651">
    <property type="component" value="Unassembled WGS sequence"/>
</dbReference>
<dbReference type="AlphaFoldDB" id="A0A444FV26"/>
<sequence>MSRMKEAEGSSARREEAESGSGPPLPHPPIAPADEAAVGELVSAMNLRRLYRDVTLALRSGLRDAMADFSFVRTRGLRNLLKFFRSIAGSDESIRLFRHSQTIPELRGLPFDVYLCESQLSRVPILMHSPYEL</sequence>
<name>A0A444FV26_ENSVE</name>
<accession>A0A444FV26</accession>
<gene>
    <name evidence="2" type="ORF">B296_00032091</name>
</gene>
<evidence type="ECO:0000313" key="2">
    <source>
        <dbReference type="EMBL" id="RRT55977.1"/>
    </source>
</evidence>
<evidence type="ECO:0000313" key="3">
    <source>
        <dbReference type="Proteomes" id="UP000287651"/>
    </source>
</evidence>
<protein>
    <submittedName>
        <fullName evidence="2">Uncharacterized protein</fullName>
    </submittedName>
</protein>
<organism evidence="2 3">
    <name type="scientific">Ensete ventricosum</name>
    <name type="common">Abyssinian banana</name>
    <name type="synonym">Musa ensete</name>
    <dbReference type="NCBI Taxonomy" id="4639"/>
    <lineage>
        <taxon>Eukaryota</taxon>
        <taxon>Viridiplantae</taxon>
        <taxon>Streptophyta</taxon>
        <taxon>Embryophyta</taxon>
        <taxon>Tracheophyta</taxon>
        <taxon>Spermatophyta</taxon>
        <taxon>Magnoliopsida</taxon>
        <taxon>Liliopsida</taxon>
        <taxon>Zingiberales</taxon>
        <taxon>Musaceae</taxon>
        <taxon>Ensete</taxon>
    </lineage>
</organism>
<feature type="region of interest" description="Disordered" evidence="1">
    <location>
        <begin position="1"/>
        <end position="33"/>
    </location>
</feature>
<reference evidence="2 3" key="1">
    <citation type="journal article" date="2014" name="Agronomy (Basel)">
        <title>A Draft Genome Sequence for Ensete ventricosum, the Drought-Tolerant Tree Against Hunger.</title>
        <authorList>
            <person name="Harrison J."/>
            <person name="Moore K.A."/>
            <person name="Paszkiewicz K."/>
            <person name="Jones T."/>
            <person name="Grant M."/>
            <person name="Ambacheew D."/>
            <person name="Muzemil S."/>
            <person name="Studholme D.J."/>
        </authorList>
    </citation>
    <scope>NUCLEOTIDE SEQUENCE [LARGE SCALE GENOMIC DNA]</scope>
</reference>
<proteinExistence type="predicted"/>
<comment type="caution">
    <text evidence="2">The sequence shown here is derived from an EMBL/GenBank/DDBJ whole genome shotgun (WGS) entry which is preliminary data.</text>
</comment>
<dbReference type="PANTHER" id="PTHR34065:SF1">
    <property type="entry name" value="CELL DIVISION CONTROL PROTEIN 14"/>
    <property type="match status" value="1"/>
</dbReference>
<dbReference type="InterPro" id="IPR012535">
    <property type="entry name" value="Cell_div_Cdc14"/>
</dbReference>